<evidence type="ECO:0000256" key="2">
    <source>
        <dbReference type="ARBA" id="ARBA00022475"/>
    </source>
</evidence>
<name>A0A1B7K8I8_9ENTR</name>
<dbReference type="Pfam" id="PF07690">
    <property type="entry name" value="MFS_1"/>
    <property type="match status" value="1"/>
</dbReference>
<feature type="transmembrane region" description="Helical" evidence="6">
    <location>
        <begin position="7"/>
        <end position="32"/>
    </location>
</feature>
<dbReference type="AlphaFoldDB" id="A0A1B7K8I8"/>
<feature type="transmembrane region" description="Helical" evidence="6">
    <location>
        <begin position="332"/>
        <end position="351"/>
    </location>
</feature>
<feature type="transmembrane region" description="Helical" evidence="6">
    <location>
        <begin position="217"/>
        <end position="235"/>
    </location>
</feature>
<evidence type="ECO:0000313" key="7">
    <source>
        <dbReference type="EMBL" id="OAT56412.1"/>
    </source>
</evidence>
<dbReference type="Proteomes" id="UP000078386">
    <property type="component" value="Unassembled WGS sequence"/>
</dbReference>
<evidence type="ECO:0000256" key="1">
    <source>
        <dbReference type="ARBA" id="ARBA00004429"/>
    </source>
</evidence>
<keyword evidence="4 6" id="KW-1133">Transmembrane helix</keyword>
<dbReference type="SUPFAM" id="SSF103473">
    <property type="entry name" value="MFS general substrate transporter"/>
    <property type="match status" value="1"/>
</dbReference>
<keyword evidence="8" id="KW-1185">Reference proteome</keyword>
<protein>
    <submittedName>
        <fullName evidence="7">Fucose/glucose/galactose permease</fullName>
    </submittedName>
</protein>
<comment type="caution">
    <text evidence="7">The sequence shown here is derived from an EMBL/GenBank/DDBJ whole genome shotgun (WGS) entry which is preliminary data.</text>
</comment>
<dbReference type="RefSeq" id="WP_064540412.1">
    <property type="nucleotide sequence ID" value="NZ_LXEU01000002.1"/>
</dbReference>
<dbReference type="PANTHER" id="PTHR43702">
    <property type="entry name" value="L-FUCOSE-PROTON SYMPORTER"/>
    <property type="match status" value="1"/>
</dbReference>
<evidence type="ECO:0000256" key="6">
    <source>
        <dbReference type="SAM" id="Phobius"/>
    </source>
</evidence>
<feature type="transmembrane region" description="Helical" evidence="6">
    <location>
        <begin position="99"/>
        <end position="122"/>
    </location>
</feature>
<dbReference type="Gene3D" id="1.20.1250.20">
    <property type="entry name" value="MFS general substrate transporter like domains"/>
    <property type="match status" value="2"/>
</dbReference>
<evidence type="ECO:0000256" key="5">
    <source>
        <dbReference type="ARBA" id="ARBA00023136"/>
    </source>
</evidence>
<accession>A0A1B7K8I8</accession>
<dbReference type="GO" id="GO:0022857">
    <property type="term" value="F:transmembrane transporter activity"/>
    <property type="evidence" value="ECO:0007669"/>
    <property type="project" value="InterPro"/>
</dbReference>
<organism evidence="7 8">
    <name type="scientific">Kluyvera georgiana ATCC 51603</name>
    <dbReference type="NCBI Taxonomy" id="1354264"/>
    <lineage>
        <taxon>Bacteria</taxon>
        <taxon>Pseudomonadati</taxon>
        <taxon>Pseudomonadota</taxon>
        <taxon>Gammaproteobacteria</taxon>
        <taxon>Enterobacterales</taxon>
        <taxon>Enterobacteriaceae</taxon>
        <taxon>Kluyvera</taxon>
    </lineage>
</organism>
<dbReference type="PANTHER" id="PTHR43702:SF3">
    <property type="entry name" value="PROTEIN TSGA"/>
    <property type="match status" value="1"/>
</dbReference>
<gene>
    <name evidence="7" type="ORF">M989_00057</name>
</gene>
<dbReference type="InterPro" id="IPR036259">
    <property type="entry name" value="MFS_trans_sf"/>
</dbReference>
<comment type="subcellular location">
    <subcellularLocation>
        <location evidence="1">Cell inner membrane</location>
        <topology evidence="1">Multi-pass membrane protein</topology>
    </subcellularLocation>
</comment>
<evidence type="ECO:0000313" key="8">
    <source>
        <dbReference type="Proteomes" id="UP000078386"/>
    </source>
</evidence>
<keyword evidence="2" id="KW-1003">Cell membrane</keyword>
<keyword evidence="3 6" id="KW-0812">Transmembrane</keyword>
<dbReference type="InterPro" id="IPR011701">
    <property type="entry name" value="MFS"/>
</dbReference>
<dbReference type="GO" id="GO:0005886">
    <property type="term" value="C:plasma membrane"/>
    <property type="evidence" value="ECO:0007669"/>
    <property type="project" value="UniProtKB-SubCell"/>
</dbReference>
<evidence type="ECO:0000256" key="3">
    <source>
        <dbReference type="ARBA" id="ARBA00022692"/>
    </source>
</evidence>
<reference evidence="7 8" key="1">
    <citation type="submission" date="2016-04" db="EMBL/GenBank/DDBJ databases">
        <title>ATOL: Assembling a taxonomically balanced genome-scale reconstruction of the evolutionary history of the Enterobacteriaceae.</title>
        <authorList>
            <person name="Plunkett G.III."/>
            <person name="Neeno-Eckwall E.C."/>
            <person name="Glasner J.D."/>
            <person name="Perna N.T."/>
        </authorList>
    </citation>
    <scope>NUCLEOTIDE SEQUENCE [LARGE SCALE GENOMIC DNA]</scope>
    <source>
        <strain evidence="7 8">ATCC 51603</strain>
    </source>
</reference>
<dbReference type="InterPro" id="IPR050375">
    <property type="entry name" value="MFS_TsgA-like"/>
</dbReference>
<feature type="transmembrane region" description="Helical" evidence="6">
    <location>
        <begin position="277"/>
        <end position="297"/>
    </location>
</feature>
<dbReference type="EMBL" id="LXEU01000002">
    <property type="protein sequence ID" value="OAT56412.1"/>
    <property type="molecule type" value="Genomic_DNA"/>
</dbReference>
<feature type="transmembrane region" description="Helical" evidence="6">
    <location>
        <begin position="74"/>
        <end position="93"/>
    </location>
</feature>
<feature type="transmembrane region" description="Helical" evidence="6">
    <location>
        <begin position="162"/>
        <end position="184"/>
    </location>
</feature>
<proteinExistence type="predicted"/>
<dbReference type="PATRIC" id="fig|1354264.4.peg.59"/>
<feature type="transmembrane region" description="Helical" evidence="6">
    <location>
        <begin position="363"/>
        <end position="380"/>
    </location>
</feature>
<sequence>MNKSRQAFVLLSSAFFYWGVLTAINSAMIPFFRQLFLLSWRDAMLVNVAFYLAPFVVCLPCAKWMMRFGYRRALVLALGLAASGAAIIAGSLWRPSFVGCLAGIFIMAMGVAAMQVVANPYVNRLGDGRSAAGRLSLASSINSFGAALAPLLLAGVLTSSGVLVSVLYIGLMLGGSSLLLILYLSRIDDFHDVGNRVASSLFTLCRYPQFRSGVSSIFVYVGVEVSIGTTVISYLNDAALGGYSLAQATSFIALYWGGALAGRFLYGLLARYCRVRLLFCLCTTGAMLLTVAAMVLANRTGGYCLVAVGLMNSVMYPVIFSRTLSGLEGYSAPISACLIMAGIGGGVLPFIQGMAIDSVGLRFSFLVPALGYVFLLINGLKDKVKVTQFVDNY</sequence>
<feature type="transmembrane region" description="Helical" evidence="6">
    <location>
        <begin position="241"/>
        <end position="265"/>
    </location>
</feature>
<feature type="transmembrane region" description="Helical" evidence="6">
    <location>
        <begin position="44"/>
        <end position="62"/>
    </location>
</feature>
<feature type="transmembrane region" description="Helical" evidence="6">
    <location>
        <begin position="134"/>
        <end position="156"/>
    </location>
</feature>
<evidence type="ECO:0000256" key="4">
    <source>
        <dbReference type="ARBA" id="ARBA00022989"/>
    </source>
</evidence>
<keyword evidence="5 6" id="KW-0472">Membrane</keyword>